<dbReference type="AlphaFoldDB" id="B8CYH0"/>
<name>B8CYH0_HALOH</name>
<organism evidence="2 3">
    <name type="scientific">Halothermothrix orenii (strain H 168 / OCM 544 / DSM 9562)</name>
    <dbReference type="NCBI Taxonomy" id="373903"/>
    <lineage>
        <taxon>Bacteria</taxon>
        <taxon>Bacillati</taxon>
        <taxon>Bacillota</taxon>
        <taxon>Clostridia</taxon>
        <taxon>Halanaerobiales</taxon>
        <taxon>Halothermotrichaceae</taxon>
        <taxon>Halothermothrix</taxon>
    </lineage>
</organism>
<accession>B8CYH0</accession>
<dbReference type="Proteomes" id="UP000000719">
    <property type="component" value="Chromosome"/>
</dbReference>
<gene>
    <name evidence="2" type="ordered locus">Hore_15900</name>
</gene>
<keyword evidence="3" id="KW-1185">Reference proteome</keyword>
<dbReference type="RefSeq" id="WP_012636522.1">
    <property type="nucleotide sequence ID" value="NC_011899.1"/>
</dbReference>
<dbReference type="Gene3D" id="3.20.20.140">
    <property type="entry name" value="Metal-dependent hydrolases"/>
    <property type="match status" value="1"/>
</dbReference>
<dbReference type="GO" id="GO:0005829">
    <property type="term" value="C:cytosol"/>
    <property type="evidence" value="ECO:0007669"/>
    <property type="project" value="TreeGrafter"/>
</dbReference>
<dbReference type="HOGENOM" id="CLU_061999_1_0_9"/>
<dbReference type="eggNOG" id="COG1387">
    <property type="taxonomic scope" value="Bacteria"/>
</dbReference>
<dbReference type="SUPFAM" id="SSF89550">
    <property type="entry name" value="PHP domain-like"/>
    <property type="match status" value="1"/>
</dbReference>
<dbReference type="InterPro" id="IPR004013">
    <property type="entry name" value="PHP_dom"/>
</dbReference>
<feature type="domain" description="Polymerase/histidinol phosphatase N-terminal" evidence="1">
    <location>
        <begin position="5"/>
        <end position="87"/>
    </location>
</feature>
<protein>
    <submittedName>
        <fullName evidence="2">PHP domain protein</fullName>
    </submittedName>
</protein>
<evidence type="ECO:0000259" key="1">
    <source>
        <dbReference type="SMART" id="SM00481"/>
    </source>
</evidence>
<dbReference type="GO" id="GO:0042578">
    <property type="term" value="F:phosphoric ester hydrolase activity"/>
    <property type="evidence" value="ECO:0007669"/>
    <property type="project" value="TreeGrafter"/>
</dbReference>
<evidence type="ECO:0000313" key="2">
    <source>
        <dbReference type="EMBL" id="ACL70339.1"/>
    </source>
</evidence>
<dbReference type="EMBL" id="CP001098">
    <property type="protein sequence ID" value="ACL70339.1"/>
    <property type="molecule type" value="Genomic_DNA"/>
</dbReference>
<dbReference type="PANTHER" id="PTHR36928">
    <property type="entry name" value="PHOSPHATASE YCDX-RELATED"/>
    <property type="match status" value="1"/>
</dbReference>
<dbReference type="InterPro" id="IPR003141">
    <property type="entry name" value="Pol/His_phosphatase_N"/>
</dbReference>
<dbReference type="PANTHER" id="PTHR36928:SF1">
    <property type="entry name" value="PHOSPHATASE YCDX-RELATED"/>
    <property type="match status" value="1"/>
</dbReference>
<reference evidence="2 3" key="1">
    <citation type="journal article" date="2009" name="PLoS ONE">
        <title>Genome analysis of the anaerobic thermohalophilic bacterium Halothermothrix orenii.</title>
        <authorList>
            <person name="Mavromatis K."/>
            <person name="Ivanova N."/>
            <person name="Anderson I."/>
            <person name="Lykidis A."/>
            <person name="Hooper S.D."/>
            <person name="Sun H."/>
            <person name="Kunin V."/>
            <person name="Lapidus A."/>
            <person name="Hugenholtz P."/>
            <person name="Patel B."/>
            <person name="Kyrpides N.C."/>
        </authorList>
    </citation>
    <scope>NUCLEOTIDE SEQUENCE [LARGE SCALE GENOMIC DNA]</scope>
    <source>
        <strain evidence="3">H 168 / OCM 544 / DSM 9562</strain>
    </source>
</reference>
<dbReference type="SMART" id="SM00481">
    <property type="entry name" value="POLIIIAc"/>
    <property type="match status" value="1"/>
</dbReference>
<evidence type="ECO:0000313" key="3">
    <source>
        <dbReference type="Proteomes" id="UP000000719"/>
    </source>
</evidence>
<dbReference type="InterPro" id="IPR016195">
    <property type="entry name" value="Pol/histidinol_Pase-like"/>
</dbReference>
<proteinExistence type="predicted"/>
<dbReference type="Pfam" id="PF02811">
    <property type="entry name" value="PHP"/>
    <property type="match status" value="1"/>
</dbReference>
<dbReference type="OrthoDB" id="9808747at2"/>
<sequence>MRFIGDYHTHSQYSHGKGDLRENVEEGILKGLQEIGIADHGPRSFSIIPLGVKKAETLLEIKKEVDRLQGEYPGIKILCGVEANIINGEGELDVPHEVLKELDFVAAGLHLLILPPDLKTARYLIWDNRISYKCFPSRQEEIRSWNTRAVVNAVKRYNIDFITHPGYGVDIDTCELGQVCAGEGTLLEINTRHSRLEGFIRAASQTEVKFIVNSDAHSPREVGELDRGLKLIKEVGISPERVINLV</sequence>
<dbReference type="KEGG" id="hor:Hore_15900"/>
<dbReference type="STRING" id="373903.Hore_15900"/>
<dbReference type="GO" id="GO:0008270">
    <property type="term" value="F:zinc ion binding"/>
    <property type="evidence" value="ECO:0007669"/>
    <property type="project" value="TreeGrafter"/>
</dbReference>
<dbReference type="InterPro" id="IPR050243">
    <property type="entry name" value="PHP_phosphatase"/>
</dbReference>